<name>A0A4V2GDL0_9ACTN</name>
<keyword evidence="2" id="KW-0489">Methyltransferase</keyword>
<dbReference type="CDD" id="cd02440">
    <property type="entry name" value="AdoMet_MTases"/>
    <property type="match status" value="1"/>
</dbReference>
<feature type="domain" description="Methyltransferase type 11" evidence="1">
    <location>
        <begin position="53"/>
        <end position="151"/>
    </location>
</feature>
<dbReference type="Proteomes" id="UP000294114">
    <property type="component" value="Unassembled WGS sequence"/>
</dbReference>
<evidence type="ECO:0000259" key="1">
    <source>
        <dbReference type="Pfam" id="PF08241"/>
    </source>
</evidence>
<keyword evidence="2" id="KW-0808">Transferase</keyword>
<reference evidence="2 3" key="1">
    <citation type="submission" date="2019-02" db="EMBL/GenBank/DDBJ databases">
        <title>Sequencing the genomes of 1000 actinobacteria strains.</title>
        <authorList>
            <person name="Klenk H.-P."/>
        </authorList>
    </citation>
    <scope>NUCLEOTIDE SEQUENCE [LARGE SCALE GENOMIC DNA]</scope>
    <source>
        <strain evidence="2 3">DSM 45612</strain>
    </source>
</reference>
<evidence type="ECO:0000313" key="2">
    <source>
        <dbReference type="EMBL" id="RZU76326.1"/>
    </source>
</evidence>
<dbReference type="EMBL" id="SHLD01000001">
    <property type="protein sequence ID" value="RZU76326.1"/>
    <property type="molecule type" value="Genomic_DNA"/>
</dbReference>
<dbReference type="Gene3D" id="3.40.50.150">
    <property type="entry name" value="Vaccinia Virus protein VP39"/>
    <property type="match status" value="1"/>
</dbReference>
<dbReference type="GO" id="GO:0032259">
    <property type="term" value="P:methylation"/>
    <property type="evidence" value="ECO:0007669"/>
    <property type="project" value="UniProtKB-KW"/>
</dbReference>
<evidence type="ECO:0000313" key="3">
    <source>
        <dbReference type="Proteomes" id="UP000294114"/>
    </source>
</evidence>
<dbReference type="InterPro" id="IPR029063">
    <property type="entry name" value="SAM-dependent_MTases_sf"/>
</dbReference>
<protein>
    <submittedName>
        <fullName evidence="2">Methyltransferase family protein</fullName>
    </submittedName>
</protein>
<dbReference type="PANTHER" id="PTHR42912:SF94">
    <property type="entry name" value="METHYLTRANSFERASE TYPE 11 DOMAIN-CONTAINING PROTEIN"/>
    <property type="match status" value="1"/>
</dbReference>
<sequence length="200" mass="20889">MTKIRERVFDAFFGHPRGLPGRIGGAIMARGNADQEHWAVDRLAPPVGAHLLVVGHGPGVGLALAAGRVGPTGRVVGVDPSATMRQLATARCAEAIAAGVVEIRDGAADRTGCADASMDAVVSVNNVMLWDRQAGLAEAVRVLRPGGLLVITVHRHVLDTSAEHLANDVAAVGFVDVSLQVRPRRMNSPAIEVVARRPTG</sequence>
<accession>A0A4V2GDL0</accession>
<gene>
    <name evidence="2" type="ORF">EV384_4966</name>
</gene>
<dbReference type="InterPro" id="IPR013216">
    <property type="entry name" value="Methyltransf_11"/>
</dbReference>
<dbReference type="RefSeq" id="WP_165440066.1">
    <property type="nucleotide sequence ID" value="NZ_SHLD01000001.1"/>
</dbReference>
<dbReference type="SUPFAM" id="SSF53335">
    <property type="entry name" value="S-adenosyl-L-methionine-dependent methyltransferases"/>
    <property type="match status" value="1"/>
</dbReference>
<dbReference type="InterPro" id="IPR050508">
    <property type="entry name" value="Methyltransf_Superfamily"/>
</dbReference>
<dbReference type="AlphaFoldDB" id="A0A4V2GDL0"/>
<organism evidence="2 3">
    <name type="scientific">Micromonospora kangleipakensis</name>
    <dbReference type="NCBI Taxonomy" id="1077942"/>
    <lineage>
        <taxon>Bacteria</taxon>
        <taxon>Bacillati</taxon>
        <taxon>Actinomycetota</taxon>
        <taxon>Actinomycetes</taxon>
        <taxon>Micromonosporales</taxon>
        <taxon>Micromonosporaceae</taxon>
        <taxon>Micromonospora</taxon>
    </lineage>
</organism>
<dbReference type="Pfam" id="PF08241">
    <property type="entry name" value="Methyltransf_11"/>
    <property type="match status" value="1"/>
</dbReference>
<proteinExistence type="predicted"/>
<dbReference type="PANTHER" id="PTHR42912">
    <property type="entry name" value="METHYLTRANSFERASE"/>
    <property type="match status" value="1"/>
</dbReference>
<keyword evidence="3" id="KW-1185">Reference proteome</keyword>
<dbReference type="GO" id="GO:0008757">
    <property type="term" value="F:S-adenosylmethionine-dependent methyltransferase activity"/>
    <property type="evidence" value="ECO:0007669"/>
    <property type="project" value="InterPro"/>
</dbReference>
<comment type="caution">
    <text evidence="2">The sequence shown here is derived from an EMBL/GenBank/DDBJ whole genome shotgun (WGS) entry which is preliminary data.</text>
</comment>